<dbReference type="EMBL" id="SLUL01000029">
    <property type="protein sequence ID" value="TCL43368.1"/>
    <property type="molecule type" value="Genomic_DNA"/>
</dbReference>
<reference evidence="2 3" key="1">
    <citation type="submission" date="2019-03" db="EMBL/GenBank/DDBJ databases">
        <title>Genomic Encyclopedia of Type Strains, Phase IV (KMG-IV): sequencing the most valuable type-strain genomes for metagenomic binning, comparative biology and taxonomic classification.</title>
        <authorList>
            <person name="Goeker M."/>
        </authorList>
    </citation>
    <scope>NUCLEOTIDE SEQUENCE [LARGE SCALE GENOMIC DNA]</scope>
    <source>
        <strain evidence="2 3">DSM 24979</strain>
    </source>
</reference>
<dbReference type="RefSeq" id="WP_132949697.1">
    <property type="nucleotide sequence ID" value="NZ_SLUL01000029.1"/>
</dbReference>
<keyword evidence="3" id="KW-1185">Reference proteome</keyword>
<dbReference type="PANTHER" id="PTHR48079">
    <property type="entry name" value="PROTEIN YEEZ"/>
    <property type="match status" value="1"/>
</dbReference>
<dbReference type="Gene3D" id="3.40.50.720">
    <property type="entry name" value="NAD(P)-binding Rossmann-like Domain"/>
    <property type="match status" value="1"/>
</dbReference>
<feature type="domain" description="NAD-dependent epimerase/dehydratase" evidence="1">
    <location>
        <begin position="5"/>
        <end position="222"/>
    </location>
</feature>
<dbReference type="PANTHER" id="PTHR48079:SF6">
    <property type="entry name" value="NAD(P)-BINDING DOMAIN-CONTAINING PROTEIN-RELATED"/>
    <property type="match status" value="1"/>
</dbReference>
<accession>A0A4R1Q8M1</accession>
<gene>
    <name evidence="2" type="ORF">EDD69_1297</name>
</gene>
<dbReference type="GO" id="GO:0004029">
    <property type="term" value="F:aldehyde dehydrogenase (NAD+) activity"/>
    <property type="evidence" value="ECO:0007669"/>
    <property type="project" value="TreeGrafter"/>
</dbReference>
<dbReference type="SUPFAM" id="SSF51735">
    <property type="entry name" value="NAD(P)-binding Rossmann-fold domains"/>
    <property type="match status" value="1"/>
</dbReference>
<dbReference type="AlphaFoldDB" id="A0A4R1Q8M1"/>
<dbReference type="InterPro" id="IPR001509">
    <property type="entry name" value="Epimerase_deHydtase"/>
</dbReference>
<evidence type="ECO:0000259" key="1">
    <source>
        <dbReference type="Pfam" id="PF01370"/>
    </source>
</evidence>
<evidence type="ECO:0000313" key="3">
    <source>
        <dbReference type="Proteomes" id="UP000295658"/>
    </source>
</evidence>
<name>A0A4R1Q8M1_9BACL</name>
<organism evidence="2 3">
    <name type="scientific">Thermolongibacillus altinsuensis</name>
    <dbReference type="NCBI Taxonomy" id="575256"/>
    <lineage>
        <taxon>Bacteria</taxon>
        <taxon>Bacillati</taxon>
        <taxon>Bacillota</taxon>
        <taxon>Bacilli</taxon>
        <taxon>Bacillales</taxon>
        <taxon>Anoxybacillaceae</taxon>
        <taxon>Thermolongibacillus</taxon>
    </lineage>
</organism>
<dbReference type="GO" id="GO:0005737">
    <property type="term" value="C:cytoplasm"/>
    <property type="evidence" value="ECO:0007669"/>
    <property type="project" value="TreeGrafter"/>
</dbReference>
<dbReference type="InterPro" id="IPR036291">
    <property type="entry name" value="NAD(P)-bd_dom_sf"/>
</dbReference>
<dbReference type="InterPro" id="IPR051783">
    <property type="entry name" value="NAD(P)-dependent_oxidoreduct"/>
</dbReference>
<proteinExistence type="predicted"/>
<dbReference type="Proteomes" id="UP000295658">
    <property type="component" value="Unassembled WGS sequence"/>
</dbReference>
<dbReference type="Pfam" id="PF01370">
    <property type="entry name" value="Epimerase"/>
    <property type="match status" value="1"/>
</dbReference>
<dbReference type="OrthoDB" id="9811743at2"/>
<protein>
    <submittedName>
        <fullName evidence="2">Nucleoside-diphosphate-sugar epimerase</fullName>
    </submittedName>
</protein>
<evidence type="ECO:0000313" key="2">
    <source>
        <dbReference type="EMBL" id="TCL43368.1"/>
    </source>
</evidence>
<comment type="caution">
    <text evidence="2">The sequence shown here is derived from an EMBL/GenBank/DDBJ whole genome shotgun (WGS) entry which is preliminary data.</text>
</comment>
<sequence length="325" mass="37482">MNSRILITGATGFIGRHLLEKLLNSNNYVRCFVRNKNTITHLNGRFEIFEGDLLNFHDCFDALKDIDIVYHIAGLGLSRLKQNPVFNEVSTKTLLEAAIKHDRKFKFIYVSSIKAVGPSSKGKINENQKHNPTDNYGISKAKAEEEILRINSKKITRVIIRPPAVYGPGDRNLLPLFKLMKKGYQLKLLGTKLNYFSMVYVEDLADCLLKIPSLSHTSDIVNISHTDIHNWNEFFDLTNQISERKVKRIYLPLKITYYLLLAMSYAFKVLDKQELLPLSRVNDLLNYNWCVDTTKLSKIYGLSCNTSLTEGVKKTYYWYKENGWL</sequence>